<gene>
    <name evidence="2" type="ORF">SAMEA3906487_02861</name>
</gene>
<protein>
    <submittedName>
        <fullName evidence="2">Polysaccharide deacetylase</fullName>
    </submittedName>
</protein>
<dbReference type="EMBL" id="LT546645">
    <property type="protein sequence ID" value="SAI71651.1"/>
    <property type="molecule type" value="Genomic_DNA"/>
</dbReference>
<dbReference type="PATRIC" id="fig|123899.6.peg.2849"/>
<evidence type="ECO:0000313" key="2">
    <source>
        <dbReference type="EMBL" id="SAI71651.1"/>
    </source>
</evidence>
<dbReference type="KEGG" id="btrm:SAMEA390648702861"/>
<dbReference type="CDD" id="cd10979">
    <property type="entry name" value="CE4_PuuE_like"/>
    <property type="match status" value="1"/>
</dbReference>
<accession>A0A157SMY1</accession>
<dbReference type="InterPro" id="IPR002509">
    <property type="entry name" value="NODB_dom"/>
</dbReference>
<name>A0A157SMY1_9BORD</name>
<dbReference type="OrthoDB" id="9787041at2"/>
<keyword evidence="3" id="KW-1185">Reference proteome</keyword>
<dbReference type="PANTHER" id="PTHR43123:SF4">
    <property type="entry name" value="POLYSACCHARIDE DEACETYLASE"/>
    <property type="match status" value="1"/>
</dbReference>
<evidence type="ECO:0000313" key="3">
    <source>
        <dbReference type="Proteomes" id="UP000076825"/>
    </source>
</evidence>
<feature type="domain" description="NodB homology" evidence="1">
    <location>
        <begin position="69"/>
        <end position="175"/>
    </location>
</feature>
<dbReference type="GO" id="GO:0016810">
    <property type="term" value="F:hydrolase activity, acting on carbon-nitrogen (but not peptide) bonds"/>
    <property type="evidence" value="ECO:0007669"/>
    <property type="project" value="InterPro"/>
</dbReference>
<sequence>MNNPRIPFLLSSQRPPLAPLDGSAILVHLVVNVEHWPFDQPMPRTLLTAPHGREAVPDIPNFSWAEYGLRCGLPRLIDAISSRGLPASASLNASVIDAYPQVAEALLRAGWEFIGHGIHQRAVSPQDRDDEAHNISAALGRIETFTGTRPRGWLSPGLRETPDTPDLLARAGIDYLFDWCLDDLPNWMQTTSRPLLALPYALELNDSVIHAVEKHATGEFGRRVEKTLDLYAAEARAAGCPRILTLGLHPHLMGVPHRYADLVGMLDLLQQHPMTTFVTGNALHDWYMQQIPAPHMDSPA</sequence>
<dbReference type="PANTHER" id="PTHR43123">
    <property type="entry name" value="POLYSACCHARIDE DEACETYLASE-RELATED"/>
    <property type="match status" value="1"/>
</dbReference>
<reference evidence="2 3" key="1">
    <citation type="submission" date="2016-04" db="EMBL/GenBank/DDBJ databases">
        <authorList>
            <consortium name="Pathogen Informatics"/>
        </authorList>
    </citation>
    <scope>NUCLEOTIDE SEQUENCE [LARGE SCALE GENOMIC DNA]</scope>
    <source>
        <strain evidence="2 3">H044680328</strain>
    </source>
</reference>
<dbReference type="GeneID" id="56589883"/>
<dbReference type="RefSeq" id="WP_063492111.1">
    <property type="nucleotide sequence ID" value="NZ_CP016340.1"/>
</dbReference>
<dbReference type="SUPFAM" id="SSF88713">
    <property type="entry name" value="Glycoside hydrolase/deacetylase"/>
    <property type="match status" value="1"/>
</dbReference>
<evidence type="ECO:0000259" key="1">
    <source>
        <dbReference type="Pfam" id="PF01522"/>
    </source>
</evidence>
<dbReference type="AlphaFoldDB" id="A0A157SMY1"/>
<dbReference type="InterPro" id="IPR011330">
    <property type="entry name" value="Glyco_hydro/deAcase_b/a-brl"/>
</dbReference>
<organism evidence="2 3">
    <name type="scientific">Bordetella trematum</name>
    <dbReference type="NCBI Taxonomy" id="123899"/>
    <lineage>
        <taxon>Bacteria</taxon>
        <taxon>Pseudomonadati</taxon>
        <taxon>Pseudomonadota</taxon>
        <taxon>Betaproteobacteria</taxon>
        <taxon>Burkholderiales</taxon>
        <taxon>Alcaligenaceae</taxon>
        <taxon>Bordetella</taxon>
    </lineage>
</organism>
<proteinExistence type="predicted"/>
<dbReference type="STRING" id="123899.SAMEA3906487_02861"/>
<dbReference type="Pfam" id="PF01522">
    <property type="entry name" value="Polysacc_deac_1"/>
    <property type="match status" value="1"/>
</dbReference>
<dbReference type="Proteomes" id="UP000076825">
    <property type="component" value="Chromosome 1"/>
</dbReference>
<dbReference type="GO" id="GO:0005975">
    <property type="term" value="P:carbohydrate metabolic process"/>
    <property type="evidence" value="ECO:0007669"/>
    <property type="project" value="InterPro"/>
</dbReference>
<dbReference type="Gene3D" id="3.20.20.370">
    <property type="entry name" value="Glycoside hydrolase/deacetylase"/>
    <property type="match status" value="1"/>
</dbReference>